<dbReference type="GO" id="GO:0008270">
    <property type="term" value="F:zinc ion binding"/>
    <property type="evidence" value="ECO:0007669"/>
    <property type="project" value="UniProtKB-KW"/>
</dbReference>
<evidence type="ECO:0000256" key="8">
    <source>
        <dbReference type="ARBA" id="ARBA00022833"/>
    </source>
</evidence>
<reference evidence="12" key="3">
    <citation type="submission" date="2025-04" db="UniProtKB">
        <authorList>
            <consortium name="RefSeq"/>
        </authorList>
    </citation>
    <scope>IDENTIFICATION</scope>
    <source>
        <strain evidence="12">CBS 781.70</strain>
    </source>
</reference>
<evidence type="ECO:0000313" key="11">
    <source>
        <dbReference type="Proteomes" id="UP000504638"/>
    </source>
</evidence>
<dbReference type="OrthoDB" id="9977870at2759"/>
<accession>A0A6G1G4P9</accession>
<dbReference type="AlphaFoldDB" id="A0A6G1G4P9"/>
<dbReference type="InterPro" id="IPR002867">
    <property type="entry name" value="IBR_dom"/>
</dbReference>
<keyword evidence="11" id="KW-1185">Reference proteome</keyword>
<reference evidence="12" key="2">
    <citation type="submission" date="2020-04" db="EMBL/GenBank/DDBJ databases">
        <authorList>
            <consortium name="NCBI Genome Project"/>
        </authorList>
    </citation>
    <scope>NUCLEOTIDE SEQUENCE</scope>
    <source>
        <strain evidence="12">CBS 781.70</strain>
    </source>
</reference>
<evidence type="ECO:0000313" key="10">
    <source>
        <dbReference type="EMBL" id="KAF1813065.1"/>
    </source>
</evidence>
<comment type="catalytic activity">
    <reaction evidence="1">
        <text>[E2 ubiquitin-conjugating enzyme]-S-ubiquitinyl-L-cysteine + [acceptor protein]-L-lysine = [E2 ubiquitin-conjugating enzyme]-L-cysteine + [acceptor protein]-N(6)-ubiquitinyl-L-lysine.</text>
        <dbReference type="EC" id="2.3.2.31"/>
    </reaction>
</comment>
<evidence type="ECO:0000259" key="9">
    <source>
        <dbReference type="PROSITE" id="PS51873"/>
    </source>
</evidence>
<evidence type="ECO:0000256" key="7">
    <source>
        <dbReference type="ARBA" id="ARBA00022786"/>
    </source>
</evidence>
<dbReference type="Gene3D" id="3.30.40.10">
    <property type="entry name" value="Zinc/RING finger domain, C3HC4 (zinc finger)"/>
    <property type="match status" value="1"/>
</dbReference>
<dbReference type="SUPFAM" id="SSF57850">
    <property type="entry name" value="RING/U-box"/>
    <property type="match status" value="3"/>
</dbReference>
<dbReference type="InterPro" id="IPR017907">
    <property type="entry name" value="Znf_RING_CS"/>
</dbReference>
<evidence type="ECO:0000256" key="2">
    <source>
        <dbReference type="ARBA" id="ARBA00012251"/>
    </source>
</evidence>
<dbReference type="InterPro" id="IPR044066">
    <property type="entry name" value="TRIAD_supradom"/>
</dbReference>
<evidence type="ECO:0000256" key="5">
    <source>
        <dbReference type="ARBA" id="ARBA00022737"/>
    </source>
</evidence>
<feature type="non-terminal residue" evidence="10">
    <location>
        <position position="189"/>
    </location>
</feature>
<dbReference type="EC" id="2.3.2.31" evidence="2"/>
<evidence type="ECO:0000256" key="6">
    <source>
        <dbReference type="ARBA" id="ARBA00022771"/>
    </source>
</evidence>
<gene>
    <name evidence="10 12" type="ORF">P152DRAFT_374696</name>
</gene>
<dbReference type="PANTHER" id="PTHR11685">
    <property type="entry name" value="RBR FAMILY RING FINGER AND IBR DOMAIN-CONTAINING"/>
    <property type="match status" value="1"/>
</dbReference>
<dbReference type="CDD" id="cd22584">
    <property type="entry name" value="Rcat_RBR_unk"/>
    <property type="match status" value="1"/>
</dbReference>
<dbReference type="Gene3D" id="1.20.120.1750">
    <property type="match status" value="1"/>
</dbReference>
<evidence type="ECO:0000313" key="12">
    <source>
        <dbReference type="RefSeq" id="XP_033534696.1"/>
    </source>
</evidence>
<proteinExistence type="predicted"/>
<feature type="domain" description="RING-type" evidence="9">
    <location>
        <begin position="1"/>
        <end position="189"/>
    </location>
</feature>
<dbReference type="Proteomes" id="UP000504638">
    <property type="component" value="Unplaced"/>
</dbReference>
<feature type="non-terminal residue" evidence="10">
    <location>
        <position position="1"/>
    </location>
</feature>
<dbReference type="Pfam" id="PF01485">
    <property type="entry name" value="IBR"/>
    <property type="match status" value="2"/>
</dbReference>
<keyword evidence="4" id="KW-0479">Metal-binding</keyword>
<keyword evidence="3" id="KW-0808">Transferase</keyword>
<evidence type="ECO:0000256" key="4">
    <source>
        <dbReference type="ARBA" id="ARBA00022723"/>
    </source>
</evidence>
<dbReference type="GO" id="GO:0016567">
    <property type="term" value="P:protein ubiquitination"/>
    <property type="evidence" value="ECO:0007669"/>
    <property type="project" value="InterPro"/>
</dbReference>
<dbReference type="RefSeq" id="XP_033534696.1">
    <property type="nucleotide sequence ID" value="XM_033675586.1"/>
</dbReference>
<keyword evidence="5" id="KW-0677">Repeat</keyword>
<reference evidence="10 12" key="1">
    <citation type="submission" date="2020-01" db="EMBL/GenBank/DDBJ databases">
        <authorList>
            <consortium name="DOE Joint Genome Institute"/>
            <person name="Haridas S."/>
            <person name="Albert R."/>
            <person name="Binder M."/>
            <person name="Bloem J."/>
            <person name="Labutti K."/>
            <person name="Salamov A."/>
            <person name="Andreopoulos B."/>
            <person name="Baker S.E."/>
            <person name="Barry K."/>
            <person name="Bills G."/>
            <person name="Bluhm B.H."/>
            <person name="Cannon C."/>
            <person name="Castanera R."/>
            <person name="Culley D.E."/>
            <person name="Daum C."/>
            <person name="Ezra D."/>
            <person name="Gonzalez J.B."/>
            <person name="Henrissat B."/>
            <person name="Kuo A."/>
            <person name="Liang C."/>
            <person name="Lipzen A."/>
            <person name="Lutzoni F."/>
            <person name="Magnuson J."/>
            <person name="Mondo S."/>
            <person name="Nolan M."/>
            <person name="Ohm R."/>
            <person name="Pangilinan J."/>
            <person name="Park H.-J."/>
            <person name="Ramirez L."/>
            <person name="Alfaro M."/>
            <person name="Sun H."/>
            <person name="Tritt A."/>
            <person name="Yoshinaga Y."/>
            <person name="Zwiers L.-H."/>
            <person name="Turgeon B.G."/>
            <person name="Goodwin S.B."/>
            <person name="Spatafora J.W."/>
            <person name="Crous P.W."/>
            <person name="Grigoriev I.V."/>
        </authorList>
    </citation>
    <scope>NUCLEOTIDE SEQUENCE</scope>
    <source>
        <strain evidence="10 12">CBS 781.70</strain>
    </source>
</reference>
<dbReference type="GO" id="GO:0061630">
    <property type="term" value="F:ubiquitin protein ligase activity"/>
    <property type="evidence" value="ECO:0007669"/>
    <property type="project" value="UniProtKB-EC"/>
</dbReference>
<protein>
    <recommendedName>
        <fullName evidence="2">RBR-type E3 ubiquitin transferase</fullName>
        <ecNumber evidence="2">2.3.2.31</ecNumber>
    </recommendedName>
</protein>
<keyword evidence="7" id="KW-0833">Ubl conjugation pathway</keyword>
<dbReference type="CDD" id="cd20335">
    <property type="entry name" value="BRcat_RBR"/>
    <property type="match status" value="1"/>
</dbReference>
<keyword evidence="6" id="KW-0863">Zinc-finger</keyword>
<evidence type="ECO:0000256" key="3">
    <source>
        <dbReference type="ARBA" id="ARBA00022679"/>
    </source>
</evidence>
<dbReference type="PROSITE" id="PS51873">
    <property type="entry name" value="TRIAD"/>
    <property type="match status" value="1"/>
</dbReference>
<name>A0A6G1G4P9_9PEZI</name>
<organism evidence="10">
    <name type="scientific">Eremomyces bilateralis CBS 781.70</name>
    <dbReference type="NCBI Taxonomy" id="1392243"/>
    <lineage>
        <taxon>Eukaryota</taxon>
        <taxon>Fungi</taxon>
        <taxon>Dikarya</taxon>
        <taxon>Ascomycota</taxon>
        <taxon>Pezizomycotina</taxon>
        <taxon>Dothideomycetes</taxon>
        <taxon>Dothideomycetes incertae sedis</taxon>
        <taxon>Eremomycetales</taxon>
        <taxon>Eremomycetaceae</taxon>
        <taxon>Eremomyces</taxon>
    </lineage>
</organism>
<keyword evidence="8" id="KW-0862">Zinc</keyword>
<dbReference type="PROSITE" id="PS00518">
    <property type="entry name" value="ZF_RING_1"/>
    <property type="match status" value="1"/>
</dbReference>
<evidence type="ECO:0000256" key="1">
    <source>
        <dbReference type="ARBA" id="ARBA00001798"/>
    </source>
</evidence>
<dbReference type="GeneID" id="54416156"/>
<dbReference type="EMBL" id="ML975156">
    <property type="protein sequence ID" value="KAF1813065.1"/>
    <property type="molecule type" value="Genomic_DNA"/>
</dbReference>
<dbReference type="InterPro" id="IPR013083">
    <property type="entry name" value="Znf_RING/FYVE/PHD"/>
</dbReference>
<dbReference type="InterPro" id="IPR031127">
    <property type="entry name" value="E3_UB_ligase_RBR"/>
</dbReference>
<sequence length="189" mass="22012">CISCLDDVLPRKAAKLDCSHHMCNSCLKRVFNLSITDPSLMPPKCCTDRLIPLRHVAPLFDDPFKRKWNRKYQEYTTKNRMYCPKKGCGEWIKPNHIKSDGATGRQYGTCKRCGMKVCRICNQKWHGRKDCPNDEETKRVVDLAKEEGWQRCYNCKTMVELREGCNHMTCHCTAEFCMICGLKWKTCDC</sequence>